<evidence type="ECO:0000313" key="2">
    <source>
        <dbReference type="EMBL" id="KAG9249442.1"/>
    </source>
</evidence>
<dbReference type="RefSeq" id="XP_046113366.1">
    <property type="nucleotide sequence ID" value="XM_046264407.1"/>
</dbReference>
<organism evidence="2 3">
    <name type="scientific">Emericellopsis atlantica</name>
    <dbReference type="NCBI Taxonomy" id="2614577"/>
    <lineage>
        <taxon>Eukaryota</taxon>
        <taxon>Fungi</taxon>
        <taxon>Dikarya</taxon>
        <taxon>Ascomycota</taxon>
        <taxon>Pezizomycotina</taxon>
        <taxon>Sordariomycetes</taxon>
        <taxon>Hypocreomycetidae</taxon>
        <taxon>Hypocreales</taxon>
        <taxon>Bionectriaceae</taxon>
        <taxon>Emericellopsis</taxon>
    </lineage>
</organism>
<evidence type="ECO:0000313" key="3">
    <source>
        <dbReference type="Proteomes" id="UP000887229"/>
    </source>
</evidence>
<dbReference type="AlphaFoldDB" id="A0A9P7ZCT0"/>
<gene>
    <name evidence="2" type="ORF">F5Z01DRAFT_669185</name>
</gene>
<dbReference type="GeneID" id="70295310"/>
<comment type="caution">
    <text evidence="2">The sequence shown here is derived from an EMBL/GenBank/DDBJ whole genome shotgun (WGS) entry which is preliminary data.</text>
</comment>
<name>A0A9P7ZCT0_9HYPO</name>
<keyword evidence="3" id="KW-1185">Reference proteome</keyword>
<sequence length="226" mass="24337">MRNLSAQGPVMWLLGRVSAGSNESGMVCSIQGELRFVVTRAYGYQHQAAGGPSTGNCGIPMGCVHGCGARTRLRTSGAHSAPRLAARQYLIAGARLPSRGGLSTSACTHRHTTHHHHTGGLQRRHAHVDARRQSNNVPAASVTNSENSCDYVPPQATQRKRAIWPVGLPGPGVVKFLTLGRFTRIALLVRRQREGNASPGLSRRPGVYPRSSLLYWHAFNHSNGGI</sequence>
<feature type="compositionally biased region" description="Basic residues" evidence="1">
    <location>
        <begin position="108"/>
        <end position="122"/>
    </location>
</feature>
<accession>A0A9P7ZCT0</accession>
<dbReference type="Proteomes" id="UP000887229">
    <property type="component" value="Unassembled WGS sequence"/>
</dbReference>
<dbReference type="EMBL" id="MU251309">
    <property type="protein sequence ID" value="KAG9249442.1"/>
    <property type="molecule type" value="Genomic_DNA"/>
</dbReference>
<proteinExistence type="predicted"/>
<evidence type="ECO:0000256" key="1">
    <source>
        <dbReference type="SAM" id="MobiDB-lite"/>
    </source>
</evidence>
<protein>
    <submittedName>
        <fullName evidence="2">Uncharacterized protein</fullName>
    </submittedName>
</protein>
<reference evidence="2" key="1">
    <citation type="journal article" date="2021" name="IMA Fungus">
        <title>Genomic characterization of three marine fungi, including Emericellopsis atlantica sp. nov. with signatures of a generalist lifestyle and marine biomass degradation.</title>
        <authorList>
            <person name="Hagestad O.C."/>
            <person name="Hou L."/>
            <person name="Andersen J.H."/>
            <person name="Hansen E.H."/>
            <person name="Altermark B."/>
            <person name="Li C."/>
            <person name="Kuhnert E."/>
            <person name="Cox R.J."/>
            <person name="Crous P.W."/>
            <person name="Spatafora J.W."/>
            <person name="Lail K."/>
            <person name="Amirebrahimi M."/>
            <person name="Lipzen A."/>
            <person name="Pangilinan J."/>
            <person name="Andreopoulos W."/>
            <person name="Hayes R.D."/>
            <person name="Ng V."/>
            <person name="Grigoriev I.V."/>
            <person name="Jackson S.A."/>
            <person name="Sutton T.D.S."/>
            <person name="Dobson A.D.W."/>
            <person name="Rama T."/>
        </authorList>
    </citation>
    <scope>NUCLEOTIDE SEQUENCE</scope>
    <source>
        <strain evidence="2">TS7</strain>
    </source>
</reference>
<feature type="region of interest" description="Disordered" evidence="1">
    <location>
        <begin position="101"/>
        <end position="122"/>
    </location>
</feature>